<feature type="non-terminal residue" evidence="1">
    <location>
        <position position="1"/>
    </location>
</feature>
<reference evidence="1" key="1">
    <citation type="submission" date="2018-05" db="EMBL/GenBank/DDBJ databases">
        <title>Draft genome of Mucuna pruriens seed.</title>
        <authorList>
            <person name="Nnadi N.E."/>
            <person name="Vos R."/>
            <person name="Hasami M.H."/>
            <person name="Devisetty U.K."/>
            <person name="Aguiy J.C."/>
        </authorList>
    </citation>
    <scope>NUCLEOTIDE SEQUENCE [LARGE SCALE GENOMIC DNA]</scope>
    <source>
        <strain evidence="1">JCA_2017</strain>
    </source>
</reference>
<evidence type="ECO:0000313" key="2">
    <source>
        <dbReference type="Proteomes" id="UP000257109"/>
    </source>
</evidence>
<dbReference type="OrthoDB" id="1001863at2759"/>
<dbReference type="EMBL" id="QJKJ01001804">
    <property type="protein sequence ID" value="RDY05837.1"/>
    <property type="molecule type" value="Genomic_DNA"/>
</dbReference>
<keyword evidence="2" id="KW-1185">Reference proteome</keyword>
<protein>
    <submittedName>
        <fullName evidence="1">Uncharacterized protein</fullName>
    </submittedName>
</protein>
<evidence type="ECO:0000313" key="1">
    <source>
        <dbReference type="EMBL" id="RDY05837.1"/>
    </source>
</evidence>
<gene>
    <name evidence="1" type="ORF">CR513_10278</name>
</gene>
<accession>A0A371HST9</accession>
<name>A0A371HST9_MUCPR</name>
<dbReference type="Proteomes" id="UP000257109">
    <property type="component" value="Unassembled WGS sequence"/>
</dbReference>
<proteinExistence type="predicted"/>
<organism evidence="1 2">
    <name type="scientific">Mucuna pruriens</name>
    <name type="common">Velvet bean</name>
    <name type="synonym">Dolichos pruriens</name>
    <dbReference type="NCBI Taxonomy" id="157652"/>
    <lineage>
        <taxon>Eukaryota</taxon>
        <taxon>Viridiplantae</taxon>
        <taxon>Streptophyta</taxon>
        <taxon>Embryophyta</taxon>
        <taxon>Tracheophyta</taxon>
        <taxon>Spermatophyta</taxon>
        <taxon>Magnoliopsida</taxon>
        <taxon>eudicotyledons</taxon>
        <taxon>Gunneridae</taxon>
        <taxon>Pentapetalae</taxon>
        <taxon>rosids</taxon>
        <taxon>fabids</taxon>
        <taxon>Fabales</taxon>
        <taxon>Fabaceae</taxon>
        <taxon>Papilionoideae</taxon>
        <taxon>50 kb inversion clade</taxon>
        <taxon>NPAAA clade</taxon>
        <taxon>indigoferoid/millettioid clade</taxon>
        <taxon>Phaseoleae</taxon>
        <taxon>Mucuna</taxon>
    </lineage>
</organism>
<dbReference type="AlphaFoldDB" id="A0A371HST9"/>
<sequence length="127" mass="14951">MGTLQIIYMPNNYYKVVVLAKENYKYALFKELCRDENVTRVVVWICVPELPLELYNGKFLWHVGVKLGTMLKVDKLTSIRLRRNFLGFGLTLNLEYKEFHSICFQYGRYGHKIMCMKCGEVPILLAF</sequence>
<comment type="caution">
    <text evidence="1">The sequence shown here is derived from an EMBL/GenBank/DDBJ whole genome shotgun (WGS) entry which is preliminary data.</text>
</comment>